<accession>A0A0L8CHM6</accession>
<keyword evidence="1" id="KW-0762">Sugar transport</keyword>
<dbReference type="STRING" id="670.ACZ92_11620"/>
<keyword evidence="1" id="KW-0813">Transport</keyword>
<organism evidence="1 2">
    <name type="scientific">Vibrio parahaemolyticus</name>
    <dbReference type="NCBI Taxonomy" id="670"/>
    <lineage>
        <taxon>Bacteria</taxon>
        <taxon>Pseudomonadati</taxon>
        <taxon>Pseudomonadota</taxon>
        <taxon>Gammaproteobacteria</taxon>
        <taxon>Vibrionales</taxon>
        <taxon>Vibrionaceae</taxon>
        <taxon>Vibrio</taxon>
    </lineage>
</organism>
<comment type="caution">
    <text evidence="1">The sequence shown here is derived from an EMBL/GenBank/DDBJ whole genome shotgun (WGS) entry which is preliminary data.</text>
</comment>
<dbReference type="AlphaFoldDB" id="A0A0L8CHM6"/>
<evidence type="ECO:0000313" key="1">
    <source>
        <dbReference type="EMBL" id="OXE34323.1"/>
    </source>
</evidence>
<gene>
    <name evidence="1" type="ORF">CA163_02900</name>
</gene>
<dbReference type="OMA" id="IGWWILF"/>
<dbReference type="Proteomes" id="UP000214596">
    <property type="component" value="Unassembled WGS sequence"/>
</dbReference>
<evidence type="ECO:0000313" key="2">
    <source>
        <dbReference type="Proteomes" id="UP000214596"/>
    </source>
</evidence>
<dbReference type="GeneID" id="1188406"/>
<protein>
    <submittedName>
        <fullName evidence="1">Sugar transporter</fullName>
    </submittedName>
</protein>
<proteinExistence type="predicted"/>
<dbReference type="OrthoDB" id="5906257at2"/>
<reference evidence="1 2" key="1">
    <citation type="journal article" date="2017" name="Appl. Environ. Microbiol.">
        <title>Parallel evolution of two clades of a major Atlantic endemic Vibrio parahaemolyticus pathogen lineage by independent acquisition of related pathogenicity islands.</title>
        <authorList>
            <person name="Xu F."/>
            <person name="Gonzalez-Escalona N."/>
            <person name="Drees K.P."/>
            <person name="Sebra R.P."/>
            <person name="Cooper V.S."/>
            <person name="Jones S.H."/>
            <person name="Whistler C.A."/>
        </authorList>
    </citation>
    <scope>NUCLEOTIDE SEQUENCE [LARGE SCALE GENOMIC DNA]</scope>
    <source>
        <strain evidence="1 2">MAVP-3</strain>
    </source>
</reference>
<name>A0A0L8CHM6_VIBPH</name>
<sequence>MSTEDFSVSAICREAAVMVRRNLLAIVIACIPLIIVHSIFVFMYPEMTGQDQASVQEGNIAGFYFVTIVLYPLVAAMAAVRVHRIYLVGDYMHSALDVFRLSAREFRFIGWWILFGLMMMLVIGIPIFVLSFIYIAESGEPDFVAMAFITTVASIPGYWVMARWSFVLPATAMDHQPRSLRRSWNQSRPYNKQVFILMGLIPLGAGLLSQLIFSHFTNFFMLSFVGVAYGIFGAYQLALLSLSYKTVVDIERARFDTPSEPPKTGEEFSA</sequence>
<dbReference type="EMBL" id="NIXT01000082">
    <property type="protein sequence ID" value="OXE34323.1"/>
    <property type="molecule type" value="Genomic_DNA"/>
</dbReference>
<dbReference type="RefSeq" id="WP_005479022.1">
    <property type="nucleotide sequence ID" value="NZ_CAMFHS010000001.1"/>
</dbReference>